<dbReference type="EMBL" id="WMIB01000001">
    <property type="protein sequence ID" value="MTH52050.1"/>
    <property type="molecule type" value="Genomic_DNA"/>
</dbReference>
<gene>
    <name evidence="1" type="ORF">GKZ89_01430</name>
</gene>
<protein>
    <recommendedName>
        <fullName evidence="3">Exosporium protein C</fullName>
    </recommendedName>
</protein>
<dbReference type="AlphaFoldDB" id="A0A7X2V357"/>
<dbReference type="Proteomes" id="UP000434639">
    <property type="component" value="Unassembled WGS sequence"/>
</dbReference>
<comment type="caution">
    <text evidence="1">The sequence shown here is derived from an EMBL/GenBank/DDBJ whole genome shotgun (WGS) entry which is preliminary data.</text>
</comment>
<evidence type="ECO:0000313" key="1">
    <source>
        <dbReference type="EMBL" id="MTH52050.1"/>
    </source>
</evidence>
<keyword evidence="2" id="KW-1185">Reference proteome</keyword>
<evidence type="ECO:0000313" key="2">
    <source>
        <dbReference type="Proteomes" id="UP000434639"/>
    </source>
</evidence>
<accession>A0A7X2V357</accession>
<reference evidence="1 2" key="1">
    <citation type="journal article" date="2017" name="Int. J. Syst. Evol. Microbiol.">
        <title>Bacillus mangrovi sp. nov., isolated from a sediment sample from a mangrove forest.</title>
        <authorList>
            <person name="Gupta V."/>
            <person name="Singh P.K."/>
            <person name="Korpole S."/>
            <person name="Tanuku N.R.S."/>
            <person name="Pinnaka A.K."/>
        </authorList>
    </citation>
    <scope>NUCLEOTIDE SEQUENCE [LARGE SCALE GENOMIC DNA]</scope>
    <source>
        <strain evidence="1 2">KCTC 33872</strain>
    </source>
</reference>
<dbReference type="OrthoDB" id="2869049at2"/>
<organism evidence="1 2">
    <name type="scientific">Metabacillus mangrovi</name>
    <dbReference type="NCBI Taxonomy" id="1491830"/>
    <lineage>
        <taxon>Bacteria</taxon>
        <taxon>Bacillati</taxon>
        <taxon>Bacillota</taxon>
        <taxon>Bacilli</taxon>
        <taxon>Bacillales</taxon>
        <taxon>Bacillaceae</taxon>
        <taxon>Metabacillus</taxon>
    </lineage>
</organism>
<dbReference type="RefSeq" id="WP_155110594.1">
    <property type="nucleotide sequence ID" value="NZ_WMIB01000001.1"/>
</dbReference>
<evidence type="ECO:0008006" key="3">
    <source>
        <dbReference type="Google" id="ProtNLM"/>
    </source>
</evidence>
<name>A0A7X2V357_9BACI</name>
<sequence>MAVLSTGPIENTPAGGVRPVQLVTVKIDNRDPVNISTVLIQGYILTTTRTLYVLELIQVLPNQVLTKNYFADFDEYQFVFTTGGAAETSTQISVWGKDASGNLVASQRLVSDEILNQTI</sequence>
<proteinExistence type="predicted"/>